<feature type="domain" description="Vacuolar protein sorting-associated protein 13 VPS13 adaptor binding" evidence="2">
    <location>
        <begin position="1948"/>
        <end position="2013"/>
    </location>
</feature>
<feature type="region of interest" description="Disordered" evidence="1">
    <location>
        <begin position="1671"/>
        <end position="1696"/>
    </location>
</feature>
<feature type="region of interest" description="Disordered" evidence="1">
    <location>
        <begin position="2914"/>
        <end position="2934"/>
    </location>
</feature>
<evidence type="ECO:0000256" key="1">
    <source>
        <dbReference type="SAM" id="MobiDB-lite"/>
    </source>
</evidence>
<accession>A0A6H5ITW1</accession>
<feature type="region of interest" description="Disordered" evidence="1">
    <location>
        <begin position="625"/>
        <end position="731"/>
    </location>
</feature>
<gene>
    <name evidence="3" type="ORF">TBRA_LOCUS12696</name>
</gene>
<dbReference type="EMBL" id="CADCXV010001081">
    <property type="protein sequence ID" value="CAB0041010.1"/>
    <property type="molecule type" value="Genomic_DNA"/>
</dbReference>
<feature type="compositionally biased region" description="Polar residues" evidence="1">
    <location>
        <begin position="637"/>
        <end position="652"/>
    </location>
</feature>
<feature type="region of interest" description="Disordered" evidence="1">
    <location>
        <begin position="837"/>
        <end position="880"/>
    </location>
</feature>
<feature type="compositionally biased region" description="Polar residues" evidence="1">
    <location>
        <begin position="859"/>
        <end position="880"/>
    </location>
</feature>
<feature type="non-terminal residue" evidence="3">
    <location>
        <position position="3422"/>
    </location>
</feature>
<dbReference type="InterPro" id="IPR039782">
    <property type="entry name" value="VPS13B"/>
</dbReference>
<evidence type="ECO:0000313" key="3">
    <source>
        <dbReference type="EMBL" id="CAB0041010.1"/>
    </source>
</evidence>
<feature type="compositionally biased region" description="Low complexity" evidence="1">
    <location>
        <begin position="702"/>
        <end position="726"/>
    </location>
</feature>
<name>A0A6H5ITW1_9HYME</name>
<keyword evidence="4" id="KW-1185">Reference proteome</keyword>
<dbReference type="Proteomes" id="UP000479190">
    <property type="component" value="Unassembled WGS sequence"/>
</dbReference>
<feature type="compositionally biased region" description="Low complexity" evidence="1">
    <location>
        <begin position="2914"/>
        <end position="2927"/>
    </location>
</feature>
<evidence type="ECO:0000313" key="4">
    <source>
        <dbReference type="Proteomes" id="UP000479190"/>
    </source>
</evidence>
<dbReference type="Pfam" id="PF25036">
    <property type="entry name" value="VPS13_VAB"/>
    <property type="match status" value="1"/>
</dbReference>
<dbReference type="PANTHER" id="PTHR12517">
    <property type="entry name" value="VACUOLAR PROTEIN SORTING-ASSOCIATED PROTEIN 13B"/>
    <property type="match status" value="1"/>
</dbReference>
<feature type="compositionally biased region" description="Polar residues" evidence="1">
    <location>
        <begin position="2746"/>
        <end position="2756"/>
    </location>
</feature>
<feature type="region of interest" description="Disordered" evidence="1">
    <location>
        <begin position="1425"/>
        <end position="1460"/>
    </location>
</feature>
<evidence type="ECO:0000259" key="2">
    <source>
        <dbReference type="Pfam" id="PF25036"/>
    </source>
</evidence>
<feature type="compositionally biased region" description="Basic and acidic residues" evidence="1">
    <location>
        <begin position="663"/>
        <end position="678"/>
    </location>
</feature>
<feature type="compositionally biased region" description="Low complexity" evidence="1">
    <location>
        <begin position="2228"/>
        <end position="2243"/>
    </location>
</feature>
<feature type="region of interest" description="Disordered" evidence="1">
    <location>
        <begin position="1596"/>
        <end position="1619"/>
    </location>
</feature>
<reference evidence="3 4" key="1">
    <citation type="submission" date="2020-02" db="EMBL/GenBank/DDBJ databases">
        <authorList>
            <person name="Ferguson B K."/>
        </authorList>
    </citation>
    <scope>NUCLEOTIDE SEQUENCE [LARGE SCALE GENOMIC DNA]</scope>
</reference>
<protein>
    <recommendedName>
        <fullName evidence="2">Vacuolar protein sorting-associated protein 13 VPS13 adaptor binding domain-containing protein</fullName>
    </recommendedName>
</protein>
<dbReference type="PANTHER" id="PTHR12517:SF0">
    <property type="entry name" value="INTERMEMBRANE LIPID TRANSFER PROTEIN VPS13B"/>
    <property type="match status" value="1"/>
</dbReference>
<dbReference type="OrthoDB" id="445152at2759"/>
<dbReference type="InterPro" id="IPR009543">
    <property type="entry name" value="VPS13_VAB"/>
</dbReference>
<organism evidence="3 4">
    <name type="scientific">Trichogramma brassicae</name>
    <dbReference type="NCBI Taxonomy" id="86971"/>
    <lineage>
        <taxon>Eukaryota</taxon>
        <taxon>Metazoa</taxon>
        <taxon>Ecdysozoa</taxon>
        <taxon>Arthropoda</taxon>
        <taxon>Hexapoda</taxon>
        <taxon>Insecta</taxon>
        <taxon>Pterygota</taxon>
        <taxon>Neoptera</taxon>
        <taxon>Endopterygota</taxon>
        <taxon>Hymenoptera</taxon>
        <taxon>Apocrita</taxon>
        <taxon>Proctotrupomorpha</taxon>
        <taxon>Chalcidoidea</taxon>
        <taxon>Trichogrammatidae</taxon>
        <taxon>Trichogramma</taxon>
    </lineage>
</organism>
<feature type="region of interest" description="Disordered" evidence="1">
    <location>
        <begin position="2228"/>
        <end position="2247"/>
    </location>
</feature>
<feature type="region of interest" description="Disordered" evidence="1">
    <location>
        <begin position="2711"/>
        <end position="2756"/>
    </location>
</feature>
<feature type="compositionally biased region" description="Low complexity" evidence="1">
    <location>
        <begin position="1435"/>
        <end position="1456"/>
    </location>
</feature>
<feature type="region of interest" description="Disordered" evidence="1">
    <location>
        <begin position="2290"/>
        <end position="2311"/>
    </location>
</feature>
<sequence length="3422" mass="377351">MEVRSRLQQQQQLKIVVDIRAVYVLHYIYLHSRYFSFDFDVLYVPRFTKVASRGSSFTRAIIDSSPPRRLASPLRITSHSSHNNMIIMVPPSAIDVKHLYSRLVSLWGGDASFQNLDLRLEVLEEQLNLPFTFVSGHIHELLIHVPWVKITSEPIVVTINTIARIINFVEITKLTRGKPSVSELLERCPAVSLDYVHYAEIPEDVTPQQLAELSSGFEYSNFREERHIRYTFGDITLRVCSGLLHRIDTIRQAAEKYDYNPYIVPKTLPKFDELPPVTVEEYEALRENIPILTTDLYVKKVAVQLQLADHYSAGLPRQRSLVKQQPQQQYDETLAPSLSEEPHVSLEAGAITASLEEPIYPFRLIACASKQTEIPAEMLTRCYRKLKFQLNGVGSQVFLKSERRRTSIVLPCYVEGNLRTILYPDYWKEAHRIHSSHELSVDSITITGTKRKIMVAVAIVSSLLSARDDDLGQLVACSSICNDSCDEKSPIYLELCLESIQQKGVASLCTRSYTAELASMKIFAHSETEQAFILSGPEHEEAHRYGPSNEAFSLSIIDFFVFFCYSNREIQPLISAIVQFSNDLVDNPQHPTILSFRVAPMKACLDPLLLKWLDYQVNKGKCAYSAPRNIGGGRPEQNPTQVGTESIVSDPSVTKKRSSFVHESVHSSSDKDKRKVDEAVVDNKSAKKSTTKTYDSDAVLTQSESLQQKQQRQNQQQEQHEQGASSTNSSSGLWARLTRLSPWWSTLILDARVDHTTVYVPTRTMSGIDLEATLDLVTKSTSATEPTTAISESATLSLCLYIDTSPIVVSLNEEQVSFLHALTNDIASVTIAAGPASQTHSSSIGEARDSKDLPAALRRSSSSPTQQQYLEDATTTSTMSAVKKENTTQAVDASHVSACIQWTIAKISVKLYVLAEDNDDYAKSKLALELEDIITSIDVQPVYFKLKHKITTATIFHYARYRRRAYITNNNPMICDLLNNTLLVDRRNRSNGTWKDSRMEVLQPSDTYITEALVKIQPIDLTVPPSVLGKYVGIARPLLLSSDAASCCESRASDDDKKIMPPFIGIAKLRSESLPLVYFDLKGLRIMLPTTMDDADNDSTHDLLMLQVDGVRITPHAENPICRVPLRPDIYQLAGQANILNVPGSAVEDRQYQINVDGISAFTTTWKGYQRSVMKRVSQSYLYTMNENPAVEWNKLGNGSSLEPHLPTLPIVTRFDFCFIVAPVIIFKPDTIVCASAAELNCLTDLELMFNPGQIKLVAWLMNQLQGLVPSGGGKSDRSDIFETPRSQLRNQPSYMSGLKGSHLIKQTIPEFELDVAKDSGFSCFDVSLLLGNEEGKRSTSIPSAGDFTTFILETKSGEAHLDTGIPPSFLVVKWDACKNSQMSVNMGRPTKCHFSLARLDKLLRIRDQLVDCLDDGRAHTVVGADDRCNVPNNSTSSSPDSGSSAQQQQHQVSSSKYRVPDTNLSTKQLVFSLETSDGTSELLMSLASFSASASNSWRPERIFGSFSWDSLVVSIRDLSRANGSAQKATTMLLNPCSCSVSVCLLWEPWQQKAEPPQIQVQAECDCLHLDLGPRHILACQSGLGDLTKILSRTTEANSNQHQQQQHEKPRRPTRHEQHYQDDLKSGAFQFVDGTTEELPFPYQVVFHSQPQRAMAWRYPHPRTLTRIHVSPVPMEEASSSETGSGDDDDDEPGQRLGCAIEYWSESQTTYQRYVDFYLSEQESYRLDLPEHAPLQAVACVWRIVLLNGASSRSSSRRRLSSKALLACLRIDSYFNPRIVPSLQAAVSLGCVQLRLFNQLEDEDEEEEQKKPGGLLPAPLARYELAGQVPANQCFAVLELSRAQLALSRWSSTEVALVRANAALGLRLLDYGLLLSHEVVEPAEWQLRLSRGPSPDLSLDLSLACEPFDVRLSPASFHALSLAAQLWAARLLSSPAATKAAPTTLRPLTTRYVVANDTNVPLRFGQDATNDSIMLESGQCHFYSWRHATNQALKVGMEDANGWHWSKPFSIKEDACFDLELAGSVEQPSCVLSCRVSALSASQKLVTFSAQFVVSNQLQDGFEMRLIKYDAQGKSRASLYPESFFLAPRSRPASIVLADPTNVAMRLRFSSVPNLAWTGDIPLQPNARWGQPWLVKVPLQERGQFISIWVRMITETIDGVVKILQIRSVGVGSVRAAVVRLGRSAQVLQASRQGEHQGHPGGARGLRQGRGGRVALLPARRRRGRVVPVGGRRPAADPRPGQVRGRRPGVEHAAARAAALVLRGQLAGLRGVDSGPAATAAAAAGRAVSRAASRHRRAPQTGGQLLPGRAPGRHLFHVRGPAVRSARVEPELLQASSAGIHSAGGQSQSLRRLFFQCKCVKKIALSTLFKHNSFVLSFSQLTQISIHSSLHKDMRVLRIGSNYVIGNMTGHDFWAVALAVPASARNLQLHDHASTDKSIKISAATERRYAVPIVQWHKISDATDGPFVFYVALRLTENKWSCPIRVDQGLARRCIALPKGRESLPLVVTTQEDKGTVYVTIHEDKQPQLLIDNVCPYGIVVGQSDQERDNVIPDAEHFDWKCCIESKSSCYYSMPSVGSNLPDLPISSEATSASMLVAGLVDDSGSIQWSKSVELSDKLSDHLLRLPARGDVKISTRAQCYTIRVRFSPVSQYEISAQDIRSKIERKSNLQRASSPEPSQQQQHDNNNAWLTADLDNRVNSQCSSASNATTYVSAQDDDAEAAAARPTSSSGNNNDDEDDEDDYTRNTSSSPSHASATLHFRGISFVLMKDVNEQGQRIEVLSLSTTDTILQLERDSRGGESQVSLHVGDLQLDNQMFEAGGYDFPVVLVSQRPLVRKDNNTAPPVYLSSTSPKKNLEDIVDNCLLGVQLSLQEGVYKEIAVKLAPVSAYVEGAFVTLLMDFVTATLPACVSSTSSGQQQQQQANARSSEKNSRHSIAVPLPDHVLVDARILSQPLRLQSFLIEPVSILLSVHTSVHLYVAFDHSPLFFEAFDKRNLVTTPYRLGNALAMHYLSGAIFGVGWVVGSLEILGSLGGLAQALGSGLKDFVSLPFQGLLQGPWGFVVGVTHGSASLVKHVTAGTVNSVTKLASSVARNLDRLTLDEEHLQRQEEFRRTRPQGVAQGLYQGLSGLGMSLLAAVAGLAHHPLQQVWSGEASTRGLVSGVGRGLVGVVTKPLSGAAELVALTGQGLLQGTGWSSLPEPRQRAVIQYPTERTAESSSCLRYAWRLMPLLQANQDNILYVCQAERVLQQQVSSDKHPVSLVLTRQMLLIVSLAEDSLEKVLPIKDLLMSSSEHEPTQLRLYYSTAATVAAATAAAAAAAAATRQLEQSNHSRPGSPLETSAPIHMDREIRARVAEFLRTSSAGITSVSSNSDTASENCEASTLPDPDNCYTFHLSADSRAYFIALLSLLRRQCRGHGFAV</sequence>
<proteinExistence type="predicted"/>
<feature type="region of interest" description="Disordered" evidence="1">
    <location>
        <begin position="3326"/>
        <end position="3346"/>
    </location>
</feature>